<name>A0ABQ5PMV4_9PSED</name>
<organism evidence="2 3">
    <name type="scientific">Pseudomonas atacamensis</name>
    <dbReference type="NCBI Taxonomy" id="2565368"/>
    <lineage>
        <taxon>Bacteria</taxon>
        <taxon>Pseudomonadati</taxon>
        <taxon>Pseudomonadota</taxon>
        <taxon>Gammaproteobacteria</taxon>
        <taxon>Pseudomonadales</taxon>
        <taxon>Pseudomonadaceae</taxon>
        <taxon>Pseudomonas</taxon>
    </lineage>
</organism>
<evidence type="ECO:0000313" key="3">
    <source>
        <dbReference type="Proteomes" id="UP001145022"/>
    </source>
</evidence>
<protein>
    <recommendedName>
        <fullName evidence="1">Antitoxin Xre/MbcA/ParS-like toxin-binding domain-containing protein</fullName>
    </recommendedName>
</protein>
<dbReference type="Pfam" id="PF09722">
    <property type="entry name" value="Xre_MbcA_ParS_C"/>
    <property type="match status" value="1"/>
</dbReference>
<keyword evidence="3" id="KW-1185">Reference proteome</keyword>
<evidence type="ECO:0000259" key="1">
    <source>
        <dbReference type="Pfam" id="PF09722"/>
    </source>
</evidence>
<evidence type="ECO:0000313" key="2">
    <source>
        <dbReference type="EMBL" id="GLH44631.1"/>
    </source>
</evidence>
<gene>
    <name evidence="2" type="ORF">RS3R1_37190</name>
</gene>
<sequence length="63" mass="6992">MQNLDAVWQKAEQVFGDKAKASAWLSTPSQLFGAEAPIDFVKDQQGLERVIEVLTQIEHGFAC</sequence>
<comment type="caution">
    <text evidence="2">The sequence shown here is derived from an EMBL/GenBank/DDBJ whole genome shotgun (WGS) entry which is preliminary data.</text>
</comment>
<dbReference type="EMBL" id="BSCQ01000042">
    <property type="protein sequence ID" value="GLH44631.1"/>
    <property type="molecule type" value="Genomic_DNA"/>
</dbReference>
<proteinExistence type="predicted"/>
<reference evidence="2" key="2">
    <citation type="submission" date="2022-11" db="EMBL/GenBank/DDBJ databases">
        <title>Draft genome sequencing of Pseudomonas atacamensis RS3R1.</title>
        <authorList>
            <person name="Furuya T."/>
            <person name="Kaneko H."/>
        </authorList>
    </citation>
    <scope>NUCLEOTIDE SEQUENCE</scope>
    <source>
        <strain evidence="2">RS3R-1</strain>
    </source>
</reference>
<accession>A0ABQ5PMV4</accession>
<dbReference type="InterPro" id="IPR024467">
    <property type="entry name" value="Xre/MbcA/ParS-like_toxin-bd"/>
</dbReference>
<reference evidence="2" key="1">
    <citation type="journal article" date="2021" name="Sci. Rep.">
        <title>An efficient direct screening system for microorganisms that activate plant immune responses based on plant-microbe interactions using cultured plant cells.</title>
        <authorList>
            <person name="Kurokawa M."/>
            <person name="Nakano M."/>
            <person name="Kitahata N."/>
            <person name="Kuchitsu K."/>
            <person name="Furuya T."/>
        </authorList>
    </citation>
    <scope>NUCLEOTIDE SEQUENCE</scope>
    <source>
        <strain evidence="2">RS3R-1</strain>
    </source>
</reference>
<dbReference type="Proteomes" id="UP001145022">
    <property type="component" value="Unassembled WGS sequence"/>
</dbReference>
<dbReference type="RefSeq" id="WP_227974151.1">
    <property type="nucleotide sequence ID" value="NZ_BSCQ01000042.1"/>
</dbReference>
<reference evidence="2" key="3">
    <citation type="journal article" date="2023" name="J. Biotechnol.">
        <title>Draft Genome Sequences of Endophytic Pseudomonas Strains, Isolated from the Interior of Brassicaceae Plants.</title>
        <authorList>
            <person name="Kaneko H."/>
            <person name="Furuya T."/>
        </authorList>
    </citation>
    <scope>NUCLEOTIDE SEQUENCE</scope>
    <source>
        <strain evidence="2">RS3R-1</strain>
    </source>
</reference>
<feature type="domain" description="Antitoxin Xre/MbcA/ParS-like toxin-binding" evidence="1">
    <location>
        <begin position="11"/>
        <end position="60"/>
    </location>
</feature>